<dbReference type="Gene3D" id="3.40.50.1980">
    <property type="entry name" value="Nitrogenase molybdenum iron protein domain"/>
    <property type="match status" value="2"/>
</dbReference>
<evidence type="ECO:0000313" key="8">
    <source>
        <dbReference type="EMBL" id="NEK93618.1"/>
    </source>
</evidence>
<organism evidence="8 10">
    <name type="scientific">Modestobacter muralis</name>
    <dbReference type="NCBI Taxonomy" id="1608614"/>
    <lineage>
        <taxon>Bacteria</taxon>
        <taxon>Bacillati</taxon>
        <taxon>Actinomycetota</taxon>
        <taxon>Actinomycetes</taxon>
        <taxon>Geodermatophilales</taxon>
        <taxon>Geodermatophilaceae</taxon>
        <taxon>Modestobacter</taxon>
    </lineage>
</organism>
<comment type="subcellular location">
    <subcellularLocation>
        <location evidence="1">Cell envelope</location>
    </subcellularLocation>
</comment>
<feature type="domain" description="Fe/B12 periplasmic-binding" evidence="7">
    <location>
        <begin position="64"/>
        <end position="331"/>
    </location>
</feature>
<dbReference type="Proteomes" id="UP000471152">
    <property type="component" value="Unassembled WGS sequence"/>
</dbReference>
<sequence>MSSRTALRGSALLAAALVVTSCGGSDAGEAPSAEGSASPSSSSAFPVTVTTAFGDVEVPEEPVRVVALGWGDAETALALGVQPVGASDWLAFGGEGVGPWAAGEYDQAPEIIETLEPSYEAIAALQPDLILDTKSPATPERYEALSQIAPTIGQPEGVDPYLTTYSQQLDLVGQALGKTAEADAVAAEVDQAFTDAAAAHPEFDGVEVAVAAYGSTGFGAYVRGDGRVDFMEQLGFTNSPEVQALATESFFVPVSDEQLPLLDAGLTVAFPIFVDAAQITGNPLWQAIPSVQAGHSVVLDDLTLANAFSLATPQSIQYALENAVPLFADAL</sequence>
<proteinExistence type="inferred from homology"/>
<dbReference type="EMBL" id="JAAGWH010000013">
    <property type="protein sequence ID" value="NEK93618.1"/>
    <property type="molecule type" value="Genomic_DNA"/>
</dbReference>
<keyword evidence="3" id="KW-0813">Transport</keyword>
<evidence type="ECO:0000256" key="3">
    <source>
        <dbReference type="ARBA" id="ARBA00022448"/>
    </source>
</evidence>
<dbReference type="RefSeq" id="WP_163610047.1">
    <property type="nucleotide sequence ID" value="NZ_JAAGWB010000013.1"/>
</dbReference>
<evidence type="ECO:0000313" key="11">
    <source>
        <dbReference type="Proteomes" id="UP000471152"/>
    </source>
</evidence>
<dbReference type="CDD" id="cd01146">
    <property type="entry name" value="FhuD"/>
    <property type="match status" value="1"/>
</dbReference>
<reference evidence="9 11" key="2">
    <citation type="submission" date="2020-02" db="EMBL/GenBank/DDBJ databases">
        <title>The WGS of Modestobacter muralis DSM 100205.</title>
        <authorList>
            <person name="Jiang Z."/>
        </authorList>
    </citation>
    <scope>NUCLEOTIDE SEQUENCE [LARGE SCALE GENOMIC DNA]</scope>
    <source>
        <strain evidence="9 11">DSM 100205</strain>
    </source>
</reference>
<keyword evidence="10" id="KW-1185">Reference proteome</keyword>
<dbReference type="EMBL" id="JAAGWB010000013">
    <property type="protein sequence ID" value="NEN50385.1"/>
    <property type="molecule type" value="Genomic_DNA"/>
</dbReference>
<evidence type="ECO:0000256" key="6">
    <source>
        <dbReference type="SAM" id="SignalP"/>
    </source>
</evidence>
<comment type="caution">
    <text evidence="8">The sequence shown here is derived from an EMBL/GenBank/DDBJ whole genome shotgun (WGS) entry which is preliminary data.</text>
</comment>
<feature type="signal peptide" evidence="6">
    <location>
        <begin position="1"/>
        <end position="27"/>
    </location>
</feature>
<name>A0A6P0EWJ2_9ACTN</name>
<dbReference type="PANTHER" id="PTHR30532">
    <property type="entry name" value="IRON III DICITRATE-BINDING PERIPLASMIC PROTEIN"/>
    <property type="match status" value="1"/>
</dbReference>
<dbReference type="InterPro" id="IPR002491">
    <property type="entry name" value="ABC_transptr_periplasmic_BD"/>
</dbReference>
<dbReference type="InterPro" id="IPR051313">
    <property type="entry name" value="Bact_iron-sidero_bind"/>
</dbReference>
<dbReference type="Proteomes" id="UP000468828">
    <property type="component" value="Unassembled WGS sequence"/>
</dbReference>
<dbReference type="PANTHER" id="PTHR30532:SF24">
    <property type="entry name" value="FERRIC ENTEROBACTIN-BINDING PERIPLASMIC PROTEIN FEPB"/>
    <property type="match status" value="1"/>
</dbReference>
<evidence type="ECO:0000256" key="5">
    <source>
        <dbReference type="SAM" id="MobiDB-lite"/>
    </source>
</evidence>
<protein>
    <submittedName>
        <fullName evidence="8">Iron-siderophore ABC transporter substrate-binding protein</fullName>
    </submittedName>
</protein>
<evidence type="ECO:0000313" key="9">
    <source>
        <dbReference type="EMBL" id="NEN50385.1"/>
    </source>
</evidence>
<feature type="region of interest" description="Disordered" evidence="5">
    <location>
        <begin position="25"/>
        <end position="44"/>
    </location>
</feature>
<evidence type="ECO:0000256" key="2">
    <source>
        <dbReference type="ARBA" id="ARBA00008814"/>
    </source>
</evidence>
<keyword evidence="4 6" id="KW-0732">Signal</keyword>
<dbReference type="SUPFAM" id="SSF53807">
    <property type="entry name" value="Helical backbone' metal receptor"/>
    <property type="match status" value="1"/>
</dbReference>
<comment type="similarity">
    <text evidence="2">Belongs to the bacterial solute-binding protein 8 family.</text>
</comment>
<dbReference type="GO" id="GO:0030288">
    <property type="term" value="C:outer membrane-bounded periplasmic space"/>
    <property type="evidence" value="ECO:0007669"/>
    <property type="project" value="TreeGrafter"/>
</dbReference>
<accession>A0A6P0EWJ2</accession>
<evidence type="ECO:0000256" key="4">
    <source>
        <dbReference type="ARBA" id="ARBA00022729"/>
    </source>
</evidence>
<dbReference type="PROSITE" id="PS50983">
    <property type="entry name" value="FE_B12_PBP"/>
    <property type="match status" value="1"/>
</dbReference>
<feature type="chain" id="PRO_5033892408" evidence="6">
    <location>
        <begin position="28"/>
        <end position="331"/>
    </location>
</feature>
<evidence type="ECO:0000259" key="7">
    <source>
        <dbReference type="PROSITE" id="PS50983"/>
    </source>
</evidence>
<gene>
    <name evidence="9" type="ORF">G3R41_05435</name>
    <name evidence="8" type="ORF">GCU67_05435</name>
</gene>
<dbReference type="Pfam" id="PF01497">
    <property type="entry name" value="Peripla_BP_2"/>
    <property type="match status" value="1"/>
</dbReference>
<evidence type="ECO:0000256" key="1">
    <source>
        <dbReference type="ARBA" id="ARBA00004196"/>
    </source>
</evidence>
<dbReference type="PROSITE" id="PS51257">
    <property type="entry name" value="PROKAR_LIPOPROTEIN"/>
    <property type="match status" value="1"/>
</dbReference>
<evidence type="ECO:0000313" key="10">
    <source>
        <dbReference type="Proteomes" id="UP000468828"/>
    </source>
</evidence>
<dbReference type="AlphaFoldDB" id="A0A6P0EWJ2"/>
<dbReference type="GO" id="GO:1901678">
    <property type="term" value="P:iron coordination entity transport"/>
    <property type="evidence" value="ECO:0007669"/>
    <property type="project" value="UniProtKB-ARBA"/>
</dbReference>
<reference evidence="8 10" key="1">
    <citation type="submission" date="2020-01" db="EMBL/GenBank/DDBJ databases">
        <title>the WGS Modestobacter muralis CPCC 204518.</title>
        <authorList>
            <person name="Jiang Z."/>
        </authorList>
    </citation>
    <scope>NUCLEOTIDE SEQUENCE [LARGE SCALE GENOMIC DNA]</scope>
    <source>
        <strain evidence="8 10">DSM 100205</strain>
    </source>
</reference>